<dbReference type="InterPro" id="IPR000055">
    <property type="entry name" value="Restrct_endonuc_typeI_TRD"/>
</dbReference>
<keyword evidence="3" id="KW-0238">DNA-binding</keyword>
<feature type="domain" description="Type I restriction modification DNA specificity" evidence="4">
    <location>
        <begin position="2"/>
        <end position="153"/>
    </location>
</feature>
<dbReference type="PANTHER" id="PTHR30408">
    <property type="entry name" value="TYPE-1 RESTRICTION ENZYME ECOKI SPECIFICITY PROTEIN"/>
    <property type="match status" value="1"/>
</dbReference>
<dbReference type="Pfam" id="PF01420">
    <property type="entry name" value="Methylase_S"/>
    <property type="match status" value="2"/>
</dbReference>
<dbReference type="REBASE" id="69588">
    <property type="entry name" value="S1.Lho179TORF3480P"/>
</dbReference>
<dbReference type="InterPro" id="IPR044946">
    <property type="entry name" value="Restrct_endonuc_typeI_TRD_sf"/>
</dbReference>
<feature type="domain" description="Type I restriction modification DNA specificity" evidence="4">
    <location>
        <begin position="177"/>
        <end position="342"/>
    </location>
</feature>
<evidence type="ECO:0000256" key="2">
    <source>
        <dbReference type="ARBA" id="ARBA00022747"/>
    </source>
</evidence>
<keyword evidence="2" id="KW-0680">Restriction system</keyword>
<dbReference type="eggNOG" id="COG0732">
    <property type="taxonomic scope" value="Bacteria"/>
</dbReference>
<protein>
    <recommendedName>
        <fullName evidence="4">Type I restriction modification DNA specificity domain-containing protein</fullName>
    </recommendedName>
</protein>
<dbReference type="GO" id="GO:0003677">
    <property type="term" value="F:DNA binding"/>
    <property type="evidence" value="ECO:0007669"/>
    <property type="project" value="UniProtKB-KW"/>
</dbReference>
<name>I7JU52_9LACO</name>
<comment type="caution">
    <text evidence="5">The sequence shown here is derived from an EMBL/GenBank/DDBJ whole genome shotgun (WGS) entry which is preliminary data.</text>
</comment>
<keyword evidence="6" id="KW-1185">Reference proteome</keyword>
<gene>
    <name evidence="5" type="ORF">BN55_03485</name>
</gene>
<evidence type="ECO:0000256" key="3">
    <source>
        <dbReference type="ARBA" id="ARBA00023125"/>
    </source>
</evidence>
<reference evidence="5 6" key="1">
    <citation type="submission" date="2012-06" db="EMBL/GenBank/DDBJ databases">
        <title>Draft Genome Sequence of Lactobacillus hominis Strain CRBIP 24.179T, isolated from human intestine.</title>
        <authorList>
            <person name="Cousin S."/>
            <person name="Ma L."/>
            <person name="Bizet C."/>
            <person name="Loux V."/>
            <person name="Bouchier C."/>
            <person name="Clermont D."/>
            <person name="Creno S."/>
        </authorList>
    </citation>
    <scope>NUCLEOTIDE SEQUENCE [LARGE SCALE GENOMIC DNA]</scope>
    <source>
        <strain evidence="6">CRBIP 24.179T</strain>
    </source>
</reference>
<dbReference type="AlphaFoldDB" id="I7JU52"/>
<evidence type="ECO:0000259" key="4">
    <source>
        <dbReference type="Pfam" id="PF01420"/>
    </source>
</evidence>
<dbReference type="SUPFAM" id="SSF116734">
    <property type="entry name" value="DNA methylase specificity domain"/>
    <property type="match status" value="2"/>
</dbReference>
<organism evidence="5 6">
    <name type="scientific">Lactobacillus hominis DSM 23910 = CRBIP 24.179</name>
    <dbReference type="NCBI Taxonomy" id="1423758"/>
    <lineage>
        <taxon>Bacteria</taxon>
        <taxon>Bacillati</taxon>
        <taxon>Bacillota</taxon>
        <taxon>Bacilli</taxon>
        <taxon>Lactobacillales</taxon>
        <taxon>Lactobacillaceae</taxon>
        <taxon>Lactobacillus</taxon>
    </lineage>
</organism>
<dbReference type="STRING" id="1423758.FC41_GL000250"/>
<comment type="similarity">
    <text evidence="1">Belongs to the type-I restriction system S methylase family.</text>
</comment>
<dbReference type="Gene3D" id="1.10.287.1120">
    <property type="entry name" value="Bipartite methylase S protein"/>
    <property type="match status" value="2"/>
</dbReference>
<dbReference type="GO" id="GO:0009307">
    <property type="term" value="P:DNA restriction-modification system"/>
    <property type="evidence" value="ECO:0007669"/>
    <property type="project" value="UniProtKB-KW"/>
</dbReference>
<evidence type="ECO:0000256" key="1">
    <source>
        <dbReference type="ARBA" id="ARBA00010923"/>
    </source>
</evidence>
<dbReference type="CDD" id="cd17282">
    <property type="entry name" value="RMtype1_S_Eco16444ORF1681_TRD1-CR1_like"/>
    <property type="match status" value="1"/>
</dbReference>
<dbReference type="RefSeq" id="WP_008469574.1">
    <property type="nucleotide sequence ID" value="NZ_CAKE01000001.1"/>
</dbReference>
<dbReference type="Proteomes" id="UP000009320">
    <property type="component" value="Unassembled WGS sequence"/>
</dbReference>
<proteinExistence type="inferred from homology"/>
<dbReference type="GeneID" id="82846269"/>
<accession>I7JU52</accession>
<evidence type="ECO:0000313" key="5">
    <source>
        <dbReference type="EMBL" id="CCI80986.1"/>
    </source>
</evidence>
<sequence>MIVKLEDVCIKGTSNIRQKDLINKDGKYSVYGASGIAGYLNSFQFEKPYVGVVKDGAGIGRAMYLPQNSSIIGTMQALIPKENILPKYLYYAVSAMHLDKYYSGATIPHIYFKNYKHEKFNLVSVEEQKQIITIFSAIEKNINYRNHQLNKLNELIKARFVEMFGDPILNSHYYNLVKLSSLGTLARGKSKHRPRNDPQLLGGPYPLIQTGEIANSDIFIKKFTNTYSELGLQQSKMWPKGTLCITIAANIAQTAILSFDACFPDSVVGFIPGNCDIMPLYLHYWFSFFQKIIDSQASQVAQKNINLKVLSNLEVMLPPKNEQNEFANFVQQVDKSKVAVQKSLDETQKLFDSLMQEYFG</sequence>
<dbReference type="PANTHER" id="PTHR30408:SF12">
    <property type="entry name" value="TYPE I RESTRICTION ENZYME MJAVIII SPECIFICITY SUBUNIT"/>
    <property type="match status" value="1"/>
</dbReference>
<dbReference type="EMBL" id="CAKE01000001">
    <property type="protein sequence ID" value="CCI80986.1"/>
    <property type="molecule type" value="Genomic_DNA"/>
</dbReference>
<evidence type="ECO:0000313" key="6">
    <source>
        <dbReference type="Proteomes" id="UP000009320"/>
    </source>
</evidence>
<dbReference type="Gene3D" id="3.90.220.20">
    <property type="entry name" value="DNA methylase specificity domains"/>
    <property type="match status" value="2"/>
</dbReference>
<dbReference type="InterPro" id="IPR052021">
    <property type="entry name" value="Type-I_RS_S_subunit"/>
</dbReference>